<feature type="compositionally biased region" description="Polar residues" evidence="1">
    <location>
        <begin position="157"/>
        <end position="166"/>
    </location>
</feature>
<feature type="region of interest" description="Disordered" evidence="1">
    <location>
        <begin position="528"/>
        <end position="552"/>
    </location>
</feature>
<feature type="compositionally biased region" description="Polar residues" evidence="1">
    <location>
        <begin position="55"/>
        <end position="68"/>
    </location>
</feature>
<feature type="region of interest" description="Disordered" evidence="1">
    <location>
        <begin position="459"/>
        <end position="503"/>
    </location>
</feature>
<accession>A0ABY7CXR0</accession>
<feature type="compositionally biased region" description="Basic and acidic residues" evidence="1">
    <location>
        <begin position="382"/>
        <end position="393"/>
    </location>
</feature>
<gene>
    <name evidence="2" type="ORF">PtA15_11A112</name>
</gene>
<feature type="region of interest" description="Disordered" evidence="1">
    <location>
        <begin position="257"/>
        <end position="281"/>
    </location>
</feature>
<feature type="region of interest" description="Disordered" evidence="1">
    <location>
        <begin position="653"/>
        <end position="706"/>
    </location>
</feature>
<protein>
    <recommendedName>
        <fullName evidence="4">Ig-like domain-containing protein</fullName>
    </recommendedName>
</protein>
<feature type="region of interest" description="Disordered" evidence="1">
    <location>
        <begin position="15"/>
        <end position="68"/>
    </location>
</feature>
<feature type="compositionally biased region" description="Low complexity" evidence="1">
    <location>
        <begin position="269"/>
        <end position="281"/>
    </location>
</feature>
<dbReference type="EMBL" id="CP110431">
    <property type="protein sequence ID" value="WAQ89424.1"/>
    <property type="molecule type" value="Genomic_DNA"/>
</dbReference>
<dbReference type="RefSeq" id="XP_053024979.1">
    <property type="nucleotide sequence ID" value="XM_053160988.1"/>
</dbReference>
<sequence>MDRFYTQTAIAEFRRDALAIGQPVTDGRPPQQSSTGDPQDPPFSRLPIAPRAECQSKTPRSNFSPKNSNYEIVPVAFSNRPANSLLQHSYTDGPRIEQSQATNENLGAYSRNPTNEGVRLKYYGAYLKPAERRGPLIFTRQHNPLYEDFPPACCTSNAPINPTPSGGRQHGVSGPLTDYPSTARLSSHSLTYSSPSSSDLQSDDPSSPIVESPSTTVSLGEVSTDSKDGSDESENETCIFEDANSTLSYDCSILSQVNGPKKRSDDTSSLHTPSTPSSTASFNHAILRVASQGVIQQTAIDQPSRQHSQTFRSEPEELAGPVSDRLIAECDEPYYSPQPRVVRRPRPGSLEIEIPGRYVSIYEDSSTEGPEDLPDSNSDIGEGPHSDTHDSNIHDGSMATPGSFLIDLLNQWEKVPTTSDVPLQFVKQLKHAIDVFENCKADGADDTPSELVDEVLPTWTSSSDSHEAPDSHQSSSSGPYAPSSRSSHSHEIPNLSNHWTPFSERSRIPASRQLGNNTKLQIQHHRAWLSSTPPLELGGKRTKPPNGESDDYCSTAVNDSSCRKKNLHVFFGSKVVNDKKVACKAEPLDLQLSKSWRRSHGKMSIAAELTRTVRGGFKSLKLPALQDHKYELGPAHGSQTDLTLSDCERPSIRNIPGDFPDRAGRRSLSCGPLGRSHPVHQLVEPPAPPASHSSPKKALRVRFQEA</sequence>
<keyword evidence="3" id="KW-1185">Reference proteome</keyword>
<feature type="region of interest" description="Disordered" evidence="1">
    <location>
        <begin position="157"/>
        <end position="235"/>
    </location>
</feature>
<dbReference type="GeneID" id="77801883"/>
<name>A0ABY7CXR0_9BASI</name>
<reference evidence="2" key="1">
    <citation type="submission" date="2022-10" db="EMBL/GenBank/DDBJ databases">
        <title>Puccinia triticina Genome sequencing and assembly.</title>
        <authorList>
            <person name="Li C."/>
        </authorList>
    </citation>
    <scope>NUCLEOTIDE SEQUENCE</scope>
    <source>
        <strain evidence="2">Pt15</strain>
    </source>
</reference>
<organism evidence="2 3">
    <name type="scientific">Puccinia triticina</name>
    <dbReference type="NCBI Taxonomy" id="208348"/>
    <lineage>
        <taxon>Eukaryota</taxon>
        <taxon>Fungi</taxon>
        <taxon>Dikarya</taxon>
        <taxon>Basidiomycota</taxon>
        <taxon>Pucciniomycotina</taxon>
        <taxon>Pucciniomycetes</taxon>
        <taxon>Pucciniales</taxon>
        <taxon>Pucciniaceae</taxon>
        <taxon>Puccinia</taxon>
    </lineage>
</organism>
<feature type="compositionally biased region" description="Low complexity" evidence="1">
    <location>
        <begin position="185"/>
        <end position="208"/>
    </location>
</feature>
<evidence type="ECO:0000313" key="2">
    <source>
        <dbReference type="EMBL" id="WAQ89424.1"/>
    </source>
</evidence>
<feature type="region of interest" description="Disordered" evidence="1">
    <location>
        <begin position="364"/>
        <end position="398"/>
    </location>
</feature>
<feature type="compositionally biased region" description="Low complexity" evidence="1">
    <location>
        <begin position="471"/>
        <end position="486"/>
    </location>
</feature>
<feature type="region of interest" description="Disordered" evidence="1">
    <location>
        <begin position="300"/>
        <end position="319"/>
    </location>
</feature>
<proteinExistence type="predicted"/>
<evidence type="ECO:0000256" key="1">
    <source>
        <dbReference type="SAM" id="MobiDB-lite"/>
    </source>
</evidence>
<feature type="compositionally biased region" description="Acidic residues" evidence="1">
    <location>
        <begin position="365"/>
        <end position="374"/>
    </location>
</feature>
<feature type="compositionally biased region" description="Polar residues" evidence="1">
    <location>
        <begin position="300"/>
        <end position="312"/>
    </location>
</feature>
<evidence type="ECO:0008006" key="4">
    <source>
        <dbReference type="Google" id="ProtNLM"/>
    </source>
</evidence>
<evidence type="ECO:0000313" key="3">
    <source>
        <dbReference type="Proteomes" id="UP001164743"/>
    </source>
</evidence>
<feature type="compositionally biased region" description="Polar residues" evidence="1">
    <location>
        <begin position="212"/>
        <end position="223"/>
    </location>
</feature>
<dbReference type="Proteomes" id="UP001164743">
    <property type="component" value="Chromosome 11A"/>
</dbReference>